<dbReference type="InterPro" id="IPR002878">
    <property type="entry name" value="ChsH2_C"/>
</dbReference>
<dbReference type="Proteomes" id="UP000467379">
    <property type="component" value="Plasmid pJCM12687"/>
</dbReference>
<evidence type="ECO:0000313" key="3">
    <source>
        <dbReference type="Proteomes" id="UP000467379"/>
    </source>
</evidence>
<accession>A0ABN6BIA2</accession>
<feature type="domain" description="ChsH2 C-terminal OB-fold" evidence="1">
    <location>
        <begin position="73"/>
        <end position="130"/>
    </location>
</feature>
<proteinExistence type="predicted"/>
<geneLocation type="plasmid" evidence="2 3">
    <name>pJCM12687</name>
</geneLocation>
<organism evidence="2 3">
    <name type="scientific">Mycobacterium branderi</name>
    <dbReference type="NCBI Taxonomy" id="43348"/>
    <lineage>
        <taxon>Bacteria</taxon>
        <taxon>Bacillati</taxon>
        <taxon>Actinomycetota</taxon>
        <taxon>Actinomycetes</taxon>
        <taxon>Mycobacteriales</taxon>
        <taxon>Mycobacteriaceae</taxon>
        <taxon>Mycobacterium</taxon>
    </lineage>
</organism>
<dbReference type="Pfam" id="PF01796">
    <property type="entry name" value="OB_ChsH2_C"/>
    <property type="match status" value="1"/>
</dbReference>
<keyword evidence="3" id="KW-1185">Reference proteome</keyword>
<dbReference type="Gene3D" id="6.10.30.10">
    <property type="match status" value="1"/>
</dbReference>
<evidence type="ECO:0000313" key="2">
    <source>
        <dbReference type="EMBL" id="BBZ15463.1"/>
    </source>
</evidence>
<dbReference type="EMBL" id="AP022607">
    <property type="protein sequence ID" value="BBZ15463.1"/>
    <property type="molecule type" value="Genomic_DNA"/>
</dbReference>
<dbReference type="PANTHER" id="PTHR34075:SF5">
    <property type="entry name" value="BLR3430 PROTEIN"/>
    <property type="match status" value="1"/>
</dbReference>
<gene>
    <name evidence="2" type="ORF">MBRA_56580</name>
</gene>
<reference evidence="2 3" key="1">
    <citation type="journal article" date="2019" name="Emerg. Microbes Infect.">
        <title>Comprehensive subspecies identification of 175 nontuberculous mycobacteria species based on 7547 genomic profiles.</title>
        <authorList>
            <person name="Matsumoto Y."/>
            <person name="Kinjo T."/>
            <person name="Motooka D."/>
            <person name="Nabeya D."/>
            <person name="Jung N."/>
            <person name="Uechi K."/>
            <person name="Horii T."/>
            <person name="Iida T."/>
            <person name="Fujita J."/>
            <person name="Nakamura S."/>
        </authorList>
    </citation>
    <scope>NUCLEOTIDE SEQUENCE [LARGE SCALE GENOMIC DNA]</scope>
    <source>
        <strain evidence="2 3">JCM 12687</strain>
        <plasmid evidence="2">pJCM12687</plasmid>
    </source>
</reference>
<dbReference type="InterPro" id="IPR052513">
    <property type="entry name" value="Thioester_dehydratase-like"/>
</dbReference>
<dbReference type="PANTHER" id="PTHR34075">
    <property type="entry name" value="BLR3430 PROTEIN"/>
    <property type="match status" value="1"/>
</dbReference>
<sequence>MLNSGRRGWQMSKQQSAAIADPVPVEDLCPIEVVKTADDGRPCLQGSRCPICRQVAFPPRQTCSRCYHSSQEEVALGSEGSLYAFSTVHVSSTQAVPYTLGFVDLSDEIRVLGRLFGAADRFGIGDTVVLALRDDDWGFQKADAGAVSDG</sequence>
<evidence type="ECO:0000259" key="1">
    <source>
        <dbReference type="Pfam" id="PF01796"/>
    </source>
</evidence>
<keyword evidence="2" id="KW-0614">Plasmid</keyword>
<name>A0ABN6BIA2_9MYCO</name>
<protein>
    <recommendedName>
        <fullName evidence="1">ChsH2 C-terminal OB-fold domain-containing protein</fullName>
    </recommendedName>
</protein>
<dbReference type="SUPFAM" id="SSF50249">
    <property type="entry name" value="Nucleic acid-binding proteins"/>
    <property type="match status" value="1"/>
</dbReference>
<dbReference type="InterPro" id="IPR012340">
    <property type="entry name" value="NA-bd_OB-fold"/>
</dbReference>